<organism evidence="2 3">
    <name type="scientific">Penicillium daleae</name>
    <dbReference type="NCBI Taxonomy" id="63821"/>
    <lineage>
        <taxon>Eukaryota</taxon>
        <taxon>Fungi</taxon>
        <taxon>Dikarya</taxon>
        <taxon>Ascomycota</taxon>
        <taxon>Pezizomycotina</taxon>
        <taxon>Eurotiomycetes</taxon>
        <taxon>Eurotiomycetidae</taxon>
        <taxon>Eurotiales</taxon>
        <taxon>Aspergillaceae</taxon>
        <taxon>Penicillium</taxon>
    </lineage>
</organism>
<reference evidence="2" key="2">
    <citation type="journal article" date="2023" name="IMA Fungus">
        <title>Comparative genomic study of the Penicillium genus elucidates a diverse pangenome and 15 lateral gene transfer events.</title>
        <authorList>
            <person name="Petersen C."/>
            <person name="Sorensen T."/>
            <person name="Nielsen M.R."/>
            <person name="Sondergaard T.E."/>
            <person name="Sorensen J.L."/>
            <person name="Fitzpatrick D.A."/>
            <person name="Frisvad J.C."/>
            <person name="Nielsen K.L."/>
        </authorList>
    </citation>
    <scope>NUCLEOTIDE SEQUENCE</scope>
    <source>
        <strain evidence="2">IBT 16125</strain>
    </source>
</reference>
<dbReference type="EMBL" id="JAPVEA010000002">
    <property type="protein sequence ID" value="KAJ5460964.1"/>
    <property type="molecule type" value="Genomic_DNA"/>
</dbReference>
<dbReference type="RefSeq" id="XP_056770006.1">
    <property type="nucleotide sequence ID" value="XM_056905899.1"/>
</dbReference>
<comment type="caution">
    <text evidence="2">The sequence shown here is derived from an EMBL/GenBank/DDBJ whole genome shotgun (WGS) entry which is preliminary data.</text>
</comment>
<accession>A0AAD6CDU4</accession>
<evidence type="ECO:0000313" key="2">
    <source>
        <dbReference type="EMBL" id="KAJ5461006.1"/>
    </source>
</evidence>
<protein>
    <submittedName>
        <fullName evidence="2">Uncharacterized protein</fullName>
    </submittedName>
</protein>
<sequence length="135" mass="15069">MNTNGKFDCALRSLDQVIGDVLHREACMWMDEDGKRCQNIVSKSSRVDGANADAIVSDLENATNIRYVNRIDAEARQKVLLRLLYRATQKPCSNDKGISANRFGSTRAPGCDLRHLRGDCASREKQTLLSNVAQR</sequence>
<proteinExistence type="predicted"/>
<name>A0AAD6CDU4_9EURO</name>
<dbReference type="Proteomes" id="UP001213681">
    <property type="component" value="Unassembled WGS sequence"/>
</dbReference>
<gene>
    <name evidence="1" type="ORF">N7458_002516</name>
    <name evidence="2" type="ORF">N7458_002558</name>
</gene>
<keyword evidence="3" id="KW-1185">Reference proteome</keyword>
<evidence type="ECO:0000313" key="1">
    <source>
        <dbReference type="EMBL" id="KAJ5460964.1"/>
    </source>
</evidence>
<dbReference type="GeneID" id="81596142"/>
<reference evidence="2" key="1">
    <citation type="submission" date="2022-12" db="EMBL/GenBank/DDBJ databases">
        <authorList>
            <person name="Petersen C."/>
        </authorList>
    </citation>
    <scope>NUCLEOTIDE SEQUENCE</scope>
    <source>
        <strain evidence="2">IBT 16125</strain>
    </source>
</reference>
<dbReference type="EMBL" id="JAPVEA010000002">
    <property type="protein sequence ID" value="KAJ5461006.1"/>
    <property type="molecule type" value="Genomic_DNA"/>
</dbReference>
<dbReference type="AlphaFoldDB" id="A0AAD6CDU4"/>
<evidence type="ECO:0000313" key="3">
    <source>
        <dbReference type="Proteomes" id="UP001213681"/>
    </source>
</evidence>